<name>A0ABP8U921_9ACTN</name>
<reference evidence="3" key="1">
    <citation type="journal article" date="2019" name="Int. J. Syst. Evol. Microbiol.">
        <title>The Global Catalogue of Microorganisms (GCM) 10K type strain sequencing project: providing services to taxonomists for standard genome sequencing and annotation.</title>
        <authorList>
            <consortium name="The Broad Institute Genomics Platform"/>
            <consortium name="The Broad Institute Genome Sequencing Center for Infectious Disease"/>
            <person name="Wu L."/>
            <person name="Ma J."/>
        </authorList>
    </citation>
    <scope>NUCLEOTIDE SEQUENCE [LARGE SCALE GENOMIC DNA]</scope>
    <source>
        <strain evidence="3">JCM 17939</strain>
    </source>
</reference>
<evidence type="ECO:0000313" key="3">
    <source>
        <dbReference type="Proteomes" id="UP001501442"/>
    </source>
</evidence>
<dbReference type="RefSeq" id="WP_345430999.1">
    <property type="nucleotide sequence ID" value="NZ_BAABHK010000003.1"/>
</dbReference>
<comment type="caution">
    <text evidence="2">The sequence shown here is derived from an EMBL/GenBank/DDBJ whole genome shotgun (WGS) entry which is preliminary data.</text>
</comment>
<keyword evidence="3" id="KW-1185">Reference proteome</keyword>
<feature type="transmembrane region" description="Helical" evidence="1">
    <location>
        <begin position="17"/>
        <end position="39"/>
    </location>
</feature>
<protein>
    <submittedName>
        <fullName evidence="2">Uncharacterized protein</fullName>
    </submittedName>
</protein>
<sequence>MYPWIWARLPGRRPAKLAVSVLLIAAVVALLWFGVFPWAERLLPFTDVTVAA</sequence>
<gene>
    <name evidence="2" type="ORF">GCM10023196_026170</name>
</gene>
<keyword evidence="1" id="KW-1133">Transmembrane helix</keyword>
<evidence type="ECO:0000256" key="1">
    <source>
        <dbReference type="SAM" id="Phobius"/>
    </source>
</evidence>
<keyword evidence="1" id="KW-0472">Membrane</keyword>
<keyword evidence="1" id="KW-0812">Transmembrane</keyword>
<dbReference type="Proteomes" id="UP001501442">
    <property type="component" value="Unassembled WGS sequence"/>
</dbReference>
<dbReference type="EMBL" id="BAABHK010000003">
    <property type="protein sequence ID" value="GAA4624745.1"/>
    <property type="molecule type" value="Genomic_DNA"/>
</dbReference>
<proteinExistence type="predicted"/>
<evidence type="ECO:0000313" key="2">
    <source>
        <dbReference type="EMBL" id="GAA4624745.1"/>
    </source>
</evidence>
<accession>A0ABP8U921</accession>
<organism evidence="2 3">
    <name type="scientific">Actinoallomurus vinaceus</name>
    <dbReference type="NCBI Taxonomy" id="1080074"/>
    <lineage>
        <taxon>Bacteria</taxon>
        <taxon>Bacillati</taxon>
        <taxon>Actinomycetota</taxon>
        <taxon>Actinomycetes</taxon>
        <taxon>Streptosporangiales</taxon>
        <taxon>Thermomonosporaceae</taxon>
        <taxon>Actinoallomurus</taxon>
    </lineage>
</organism>